<dbReference type="Proteomes" id="UP000075883">
    <property type="component" value="Unassembled WGS sequence"/>
</dbReference>
<evidence type="ECO:0000313" key="8">
    <source>
        <dbReference type="Proteomes" id="UP000075883"/>
    </source>
</evidence>
<dbReference type="SUPFAM" id="SSF46565">
    <property type="entry name" value="Chaperone J-domain"/>
    <property type="match status" value="1"/>
</dbReference>
<evidence type="ECO:0008006" key="9">
    <source>
        <dbReference type="Google" id="ProtNLM"/>
    </source>
</evidence>
<dbReference type="Pfam" id="PF05207">
    <property type="entry name" value="Zn_ribbon_CSL"/>
    <property type="match status" value="1"/>
</dbReference>
<feature type="domain" description="J" evidence="5">
    <location>
        <begin position="13"/>
        <end position="81"/>
    </location>
</feature>
<keyword evidence="2" id="KW-0479">Metal-binding</keyword>
<dbReference type="VEuPathDB" id="VectorBase:ACUA018760"/>
<dbReference type="Gene3D" id="3.10.660.10">
    <property type="entry name" value="DPH Zinc finger"/>
    <property type="match status" value="1"/>
</dbReference>
<evidence type="ECO:0000259" key="5">
    <source>
        <dbReference type="PROSITE" id="PS50076"/>
    </source>
</evidence>
<evidence type="ECO:0000256" key="3">
    <source>
        <dbReference type="ARBA" id="ARBA00022833"/>
    </source>
</evidence>
<evidence type="ECO:0000259" key="6">
    <source>
        <dbReference type="PROSITE" id="PS51074"/>
    </source>
</evidence>
<evidence type="ECO:0000256" key="4">
    <source>
        <dbReference type="ARBA" id="ARBA00023004"/>
    </source>
</evidence>
<dbReference type="InterPro" id="IPR036671">
    <property type="entry name" value="DPH_MB_sf"/>
</dbReference>
<dbReference type="SMART" id="SM00271">
    <property type="entry name" value="DnaJ"/>
    <property type="match status" value="1"/>
</dbReference>
<reference evidence="7" key="2">
    <citation type="submission" date="2020-05" db="UniProtKB">
        <authorList>
            <consortium name="EnsemblMetazoa"/>
        </authorList>
    </citation>
    <scope>IDENTIFICATION</scope>
    <source>
        <strain evidence="7">A-37</strain>
    </source>
</reference>
<dbReference type="Pfam" id="PF00226">
    <property type="entry name" value="DnaJ"/>
    <property type="match status" value="1"/>
</dbReference>
<comment type="similarity">
    <text evidence="1">Belongs to the DPH4 family.</text>
</comment>
<dbReference type="STRING" id="139723.A0A182MI08"/>
<dbReference type="InterPro" id="IPR001623">
    <property type="entry name" value="DnaJ_domain"/>
</dbReference>
<dbReference type="EMBL" id="AXCM01004073">
    <property type="status" value="NOT_ANNOTATED_CDS"/>
    <property type="molecule type" value="Genomic_DNA"/>
</dbReference>
<dbReference type="CDD" id="cd06257">
    <property type="entry name" value="DnaJ"/>
    <property type="match status" value="1"/>
</dbReference>
<feature type="domain" description="DPH-type MB" evidence="6">
    <location>
        <begin position="90"/>
        <end position="146"/>
    </location>
</feature>
<dbReference type="PROSITE" id="PS50076">
    <property type="entry name" value="DNAJ_2"/>
    <property type="match status" value="1"/>
</dbReference>
<accession>A0A182MI08</accession>
<proteinExistence type="inferred from homology"/>
<keyword evidence="8" id="KW-1185">Reference proteome</keyword>
<keyword evidence="3" id="KW-0862">Zinc</keyword>
<dbReference type="PANTHER" id="PTHR45255">
    <property type="entry name" value="DNAJ HOMOLOG SUBFAMILY C MEMBER 24"/>
    <property type="match status" value="1"/>
</dbReference>
<dbReference type="PROSITE" id="PS51074">
    <property type="entry name" value="DPH_MB"/>
    <property type="match status" value="1"/>
</dbReference>
<dbReference type="Gene3D" id="1.10.287.110">
    <property type="entry name" value="DnaJ domain"/>
    <property type="match status" value="1"/>
</dbReference>
<keyword evidence="4" id="KW-0408">Iron</keyword>
<dbReference type="EnsemblMetazoa" id="ACUA018760-RA">
    <property type="protein sequence ID" value="ACUA018760-PA"/>
    <property type="gene ID" value="ACUA018760"/>
</dbReference>
<dbReference type="InterPro" id="IPR007872">
    <property type="entry name" value="DPH_MB_dom"/>
</dbReference>
<sequence>MSQPSSATENKLSHYDVLQIAHDATLEEIRKSYQALALKYHPDKRKSHPPECNESDHFIHIDRAWKTLRDDRLRRIYDAELMQQTEEIFVNEVLTDADFERDEEGSFSFHTCRCGGYYILPEESSNHEPIYVSCDECSLVVQVNVIQKH</sequence>
<evidence type="ECO:0000313" key="7">
    <source>
        <dbReference type="EnsemblMetazoa" id="ACUA018760-PA"/>
    </source>
</evidence>
<organism evidence="7 8">
    <name type="scientific">Anopheles culicifacies</name>
    <dbReference type="NCBI Taxonomy" id="139723"/>
    <lineage>
        <taxon>Eukaryota</taxon>
        <taxon>Metazoa</taxon>
        <taxon>Ecdysozoa</taxon>
        <taxon>Arthropoda</taxon>
        <taxon>Hexapoda</taxon>
        <taxon>Insecta</taxon>
        <taxon>Pterygota</taxon>
        <taxon>Neoptera</taxon>
        <taxon>Endopterygota</taxon>
        <taxon>Diptera</taxon>
        <taxon>Nematocera</taxon>
        <taxon>Culicoidea</taxon>
        <taxon>Culicidae</taxon>
        <taxon>Anophelinae</taxon>
        <taxon>Anopheles</taxon>
        <taxon>culicifacies species complex</taxon>
    </lineage>
</organism>
<dbReference type="AlphaFoldDB" id="A0A182MI08"/>
<dbReference type="PANTHER" id="PTHR45255:SF1">
    <property type="entry name" value="DNAJ HOMOLOG SUBFAMILY C MEMBER 24"/>
    <property type="match status" value="1"/>
</dbReference>
<dbReference type="GO" id="GO:0001671">
    <property type="term" value="F:ATPase activator activity"/>
    <property type="evidence" value="ECO:0007669"/>
    <property type="project" value="TreeGrafter"/>
</dbReference>
<dbReference type="PRINTS" id="PR00625">
    <property type="entry name" value="JDOMAIN"/>
</dbReference>
<dbReference type="SUPFAM" id="SSF144217">
    <property type="entry name" value="CSL zinc finger"/>
    <property type="match status" value="1"/>
</dbReference>
<protein>
    <recommendedName>
        <fullName evidence="9">J domain-containing protein</fullName>
    </recommendedName>
</protein>
<dbReference type="GO" id="GO:0008198">
    <property type="term" value="F:ferrous iron binding"/>
    <property type="evidence" value="ECO:0007669"/>
    <property type="project" value="TreeGrafter"/>
</dbReference>
<evidence type="ECO:0000256" key="1">
    <source>
        <dbReference type="ARBA" id="ARBA00006169"/>
    </source>
</evidence>
<dbReference type="InterPro" id="IPR036869">
    <property type="entry name" value="J_dom_sf"/>
</dbReference>
<name>A0A182MI08_9DIPT</name>
<reference evidence="8" key="1">
    <citation type="submission" date="2013-09" db="EMBL/GenBank/DDBJ databases">
        <title>The Genome Sequence of Anopheles culicifacies species A.</title>
        <authorList>
            <consortium name="The Broad Institute Genomics Platform"/>
            <person name="Neafsey D.E."/>
            <person name="Besansky N."/>
            <person name="Howell P."/>
            <person name="Walton C."/>
            <person name="Young S.K."/>
            <person name="Zeng Q."/>
            <person name="Gargeya S."/>
            <person name="Fitzgerald M."/>
            <person name="Haas B."/>
            <person name="Abouelleil A."/>
            <person name="Allen A.W."/>
            <person name="Alvarado L."/>
            <person name="Arachchi H.M."/>
            <person name="Berlin A.M."/>
            <person name="Chapman S.B."/>
            <person name="Gainer-Dewar J."/>
            <person name="Goldberg J."/>
            <person name="Griggs A."/>
            <person name="Gujja S."/>
            <person name="Hansen M."/>
            <person name="Howarth C."/>
            <person name="Imamovic A."/>
            <person name="Ireland A."/>
            <person name="Larimer J."/>
            <person name="McCowan C."/>
            <person name="Murphy C."/>
            <person name="Pearson M."/>
            <person name="Poon T.W."/>
            <person name="Priest M."/>
            <person name="Roberts A."/>
            <person name="Saif S."/>
            <person name="Shea T."/>
            <person name="Sisk P."/>
            <person name="Sykes S."/>
            <person name="Wortman J."/>
            <person name="Nusbaum C."/>
            <person name="Birren B."/>
        </authorList>
    </citation>
    <scope>NUCLEOTIDE SEQUENCE [LARGE SCALE GENOMIC DNA]</scope>
    <source>
        <strain evidence="8">A-37</strain>
    </source>
</reference>
<evidence type="ECO:0000256" key="2">
    <source>
        <dbReference type="ARBA" id="ARBA00022723"/>
    </source>
</evidence>